<evidence type="ECO:0000313" key="1">
    <source>
        <dbReference type="EMBL" id="GAT32513.1"/>
    </source>
</evidence>
<organism evidence="1 2">
    <name type="scientific">Terrimicrobium sacchariphilum</name>
    <dbReference type="NCBI Taxonomy" id="690879"/>
    <lineage>
        <taxon>Bacteria</taxon>
        <taxon>Pseudomonadati</taxon>
        <taxon>Verrucomicrobiota</taxon>
        <taxon>Terrimicrobiia</taxon>
        <taxon>Terrimicrobiales</taxon>
        <taxon>Terrimicrobiaceae</taxon>
        <taxon>Terrimicrobium</taxon>
    </lineage>
</organism>
<dbReference type="InParanoid" id="A0A146G514"/>
<dbReference type="RefSeq" id="WP_075078344.1">
    <property type="nucleotide sequence ID" value="NZ_BDCO01000002.1"/>
</dbReference>
<evidence type="ECO:0000313" key="2">
    <source>
        <dbReference type="Proteomes" id="UP000076023"/>
    </source>
</evidence>
<gene>
    <name evidence="1" type="ORF">TSACC_2912</name>
</gene>
<keyword evidence="2" id="KW-1185">Reference proteome</keyword>
<accession>A0A146G514</accession>
<dbReference type="InterPro" id="IPR045565">
    <property type="entry name" value="Phage_capsid_2"/>
</dbReference>
<dbReference type="OrthoDB" id="180979at2"/>
<dbReference type="STRING" id="690879.TSACC_2912"/>
<sequence length="300" mass="33186">MAAIKSIPEYYVTEYETNWSHKAQQKISLLKDQVILDNIDGKEKSYNKIGTVEFQRVTERAGATRVSDLSLEKRWLRPFPFDDTKVFDEWDEKFLGEISLPSSQLMEAQAAAYARLADSIILQAAVGDAYTGENGASVVSLPSSQTVAVNYVESGTAANSGLTIGKLRRAKYILDDNDVDDMEPRTVAYCAKQLQDLLRSVEIGSKDYNAVQALVDGQVNKFLGFTFKRVSSKVLPISGGVRQVVFWAKNGLRLSDSGKQTRMDILPTQSHALQVRSVGVLGATRDEEARVGIIYCDETV</sequence>
<dbReference type="Proteomes" id="UP000076023">
    <property type="component" value="Unassembled WGS sequence"/>
</dbReference>
<dbReference type="AlphaFoldDB" id="A0A146G514"/>
<comment type="caution">
    <text evidence="1">The sequence shown here is derived from an EMBL/GenBank/DDBJ whole genome shotgun (WGS) entry which is preliminary data.</text>
</comment>
<dbReference type="Pfam" id="PF19821">
    <property type="entry name" value="Phage_capsid_2"/>
    <property type="match status" value="1"/>
</dbReference>
<dbReference type="EMBL" id="BDCO01000002">
    <property type="protein sequence ID" value="GAT32513.1"/>
    <property type="molecule type" value="Genomic_DNA"/>
</dbReference>
<name>A0A146G514_TERSA</name>
<reference evidence="2" key="1">
    <citation type="journal article" date="2017" name="Genome Announc.">
        <title>Draft Genome Sequence of Terrimicrobium sacchariphilum NM-5T, a Facultative Anaerobic Soil Bacterium of the Class Spartobacteria.</title>
        <authorList>
            <person name="Qiu Y.L."/>
            <person name="Tourlousse D.M."/>
            <person name="Matsuura N."/>
            <person name="Ohashi A."/>
            <person name="Sekiguchi Y."/>
        </authorList>
    </citation>
    <scope>NUCLEOTIDE SEQUENCE [LARGE SCALE GENOMIC DNA]</scope>
    <source>
        <strain evidence="2">NM-5</strain>
    </source>
</reference>
<protein>
    <submittedName>
        <fullName evidence="1">Uncharacterized protein</fullName>
    </submittedName>
</protein>
<proteinExistence type="predicted"/>